<dbReference type="RefSeq" id="WP_198127365.1">
    <property type="nucleotide sequence ID" value="NZ_JAECZC010000064.1"/>
</dbReference>
<comment type="caution">
    <text evidence="1">The sequence shown here is derived from an EMBL/GenBank/DDBJ whole genome shotgun (WGS) entry which is preliminary data.</text>
</comment>
<protein>
    <submittedName>
        <fullName evidence="1">Uncharacterized protein</fullName>
    </submittedName>
</protein>
<evidence type="ECO:0000313" key="2">
    <source>
        <dbReference type="Proteomes" id="UP000632766"/>
    </source>
</evidence>
<sequence length="81" mass="9083">MSLVGEPLRYRASPTAAEVPTHCSKWRYAMDEAKTYALPEICGVVLSPITHPCILEGEGKAVRLKTIFDKSHRIIELWGKD</sequence>
<keyword evidence="2" id="KW-1185">Reference proteome</keyword>
<organism evidence="1 2">
    <name type="scientific">Amazonocrinis nigriterrae CENA67</name>
    <dbReference type="NCBI Taxonomy" id="2794033"/>
    <lineage>
        <taxon>Bacteria</taxon>
        <taxon>Bacillati</taxon>
        <taxon>Cyanobacteriota</taxon>
        <taxon>Cyanophyceae</taxon>
        <taxon>Nostocales</taxon>
        <taxon>Nostocaceae</taxon>
        <taxon>Amazonocrinis</taxon>
        <taxon>Amazonocrinis nigriterrae</taxon>
    </lineage>
</organism>
<dbReference type="AlphaFoldDB" id="A0A8J7HTA1"/>
<reference evidence="1 2" key="1">
    <citation type="journal article" date="2021" name="Int. J. Syst. Evol. Microbiol.">
        <title>Amazonocrinis nigriterrae gen. nov., sp. nov., Atlanticothrix silvestris gen. nov., sp. nov. and Dendronalium phyllosphericum gen. nov., sp. nov., nostocacean cyanobacteria from Brazilian environments.</title>
        <authorList>
            <person name="Alvarenga D.O."/>
            <person name="Andreote A.P.D."/>
            <person name="Branco L.H.Z."/>
            <person name="Delbaje E."/>
            <person name="Cruz R.B."/>
            <person name="Varani A.M."/>
            <person name="Fiore M.F."/>
        </authorList>
    </citation>
    <scope>NUCLEOTIDE SEQUENCE [LARGE SCALE GENOMIC DNA]</scope>
    <source>
        <strain evidence="1 2">CENA67</strain>
    </source>
</reference>
<accession>A0A8J7HTA1</accession>
<dbReference type="EMBL" id="JAECZC010000064">
    <property type="protein sequence ID" value="MBH8565573.1"/>
    <property type="molecule type" value="Genomic_DNA"/>
</dbReference>
<gene>
    <name evidence="1" type="ORF">I8748_25940</name>
</gene>
<evidence type="ECO:0000313" key="1">
    <source>
        <dbReference type="EMBL" id="MBH8565573.1"/>
    </source>
</evidence>
<proteinExistence type="predicted"/>
<dbReference type="Proteomes" id="UP000632766">
    <property type="component" value="Unassembled WGS sequence"/>
</dbReference>
<name>A0A8J7HTA1_9NOST</name>